<dbReference type="Pfam" id="PF00150">
    <property type="entry name" value="Cellulase"/>
    <property type="match status" value="1"/>
</dbReference>
<dbReference type="EMBL" id="LT853696">
    <property type="protein sequence ID" value="SMQ50440.1"/>
    <property type="molecule type" value="Genomic_DNA"/>
</dbReference>
<dbReference type="PANTHER" id="PTHR31263">
    <property type="entry name" value="CELLULASE FAMILY PROTEIN (AFU_ORTHOLOGUE AFUA_5G14560)"/>
    <property type="match status" value="1"/>
</dbReference>
<keyword evidence="3 4" id="KW-0326">Glycosidase</keyword>
<comment type="similarity">
    <text evidence="1 4">Belongs to the glycosyl hydrolase 5 (cellulase A) family.</text>
</comment>
<evidence type="ECO:0000256" key="1">
    <source>
        <dbReference type="ARBA" id="ARBA00005641"/>
    </source>
</evidence>
<dbReference type="GO" id="GO:0004553">
    <property type="term" value="F:hydrolase activity, hydrolyzing O-glycosyl compounds"/>
    <property type="evidence" value="ECO:0007669"/>
    <property type="project" value="InterPro"/>
</dbReference>
<dbReference type="InterPro" id="IPR001547">
    <property type="entry name" value="Glyco_hydro_5"/>
</dbReference>
<evidence type="ECO:0000256" key="5">
    <source>
        <dbReference type="SAM" id="Phobius"/>
    </source>
</evidence>
<dbReference type="AlphaFoldDB" id="A0A1X7RT63"/>
<sequence>MPLRTRLSCYENWLINLEGWKCISCSGERFWHGDRHTYQDKHRGYRCTASPTPHIIVICLAHHTIPIMLLFPLLTLLASTLFKQALAFPNTPFTSSNRDILDTAGNKIVYKGVNWPGAADVMIPEGLQYQSIANIVSGIKSLGLNVVRLTFAIEMVDDIFSNSASSTLSNALNNALGSTNGPTVLAQILKKNPQFTSSTTRLQVFDAVAAELANQGIWVHLDNHMSKGKWCCNGNDGNTWFGDSEFDVSKWQRGLAYMADHGKQWPSFASIGLRNELRHHDSSSPAQPYDWAHWYEAMVPAAEAVYKTNPNILIFFSGLDYDKDITALVNKQHLGNGHYFDPRSFDFGNRVVMELHNYQNNAKTCDSITSGLNHAGFNAMDVNNSGYYHVPVVLTEFGFDQNGKDYNSVYAQCIKTFMTGQPGGPGGWMQWALGGSYYIREGTQDFDETWGLYNHDWSAWRDANAIAYTKAFAQAS</sequence>
<dbReference type="STRING" id="1276538.A0A1X7RT63"/>
<keyword evidence="5" id="KW-0472">Membrane</keyword>
<dbReference type="PANTHER" id="PTHR31263:SF0">
    <property type="entry name" value="CELLULASE FAMILY PROTEIN (AFU_ORTHOLOGUE AFUA_5G14560)"/>
    <property type="match status" value="1"/>
</dbReference>
<evidence type="ECO:0000313" key="8">
    <source>
        <dbReference type="Proteomes" id="UP000215127"/>
    </source>
</evidence>
<dbReference type="Gene3D" id="3.20.20.80">
    <property type="entry name" value="Glycosidases"/>
    <property type="match status" value="1"/>
</dbReference>
<keyword evidence="2 4" id="KW-0378">Hydrolase</keyword>
<gene>
    <name evidence="7" type="ORF">ZT3D7_G5593</name>
</gene>
<keyword evidence="5" id="KW-0812">Transmembrane</keyword>
<evidence type="ECO:0000259" key="6">
    <source>
        <dbReference type="Pfam" id="PF00150"/>
    </source>
</evidence>
<evidence type="ECO:0000256" key="3">
    <source>
        <dbReference type="ARBA" id="ARBA00023295"/>
    </source>
</evidence>
<feature type="domain" description="Glycoside hydrolase family 5" evidence="6">
    <location>
        <begin position="128"/>
        <end position="415"/>
    </location>
</feature>
<dbReference type="InterPro" id="IPR017853">
    <property type="entry name" value="GH"/>
</dbReference>
<proteinExistence type="inferred from homology"/>
<evidence type="ECO:0000256" key="4">
    <source>
        <dbReference type="RuleBase" id="RU361153"/>
    </source>
</evidence>
<accession>A0A1X7RT63</accession>
<evidence type="ECO:0000256" key="2">
    <source>
        <dbReference type="ARBA" id="ARBA00022801"/>
    </source>
</evidence>
<dbReference type="Proteomes" id="UP000215127">
    <property type="component" value="Chromosome 5"/>
</dbReference>
<evidence type="ECO:0000313" key="7">
    <source>
        <dbReference type="EMBL" id="SMQ50440.1"/>
    </source>
</evidence>
<name>A0A1X7RT63_ZYMT9</name>
<dbReference type="SUPFAM" id="SSF51445">
    <property type="entry name" value="(Trans)glycosidases"/>
    <property type="match status" value="1"/>
</dbReference>
<keyword evidence="8" id="KW-1185">Reference proteome</keyword>
<keyword evidence="5" id="KW-1133">Transmembrane helix</keyword>
<feature type="transmembrane region" description="Helical" evidence="5">
    <location>
        <begin position="55"/>
        <end position="82"/>
    </location>
</feature>
<dbReference type="GO" id="GO:0000272">
    <property type="term" value="P:polysaccharide catabolic process"/>
    <property type="evidence" value="ECO:0007669"/>
    <property type="project" value="InterPro"/>
</dbReference>
<reference evidence="7 8" key="1">
    <citation type="submission" date="2016-06" db="EMBL/GenBank/DDBJ databases">
        <authorList>
            <person name="Kjaerup R.B."/>
            <person name="Dalgaard T.S."/>
            <person name="Juul-Madsen H.R."/>
        </authorList>
    </citation>
    <scope>NUCLEOTIDE SEQUENCE [LARGE SCALE GENOMIC DNA]</scope>
</reference>
<protein>
    <recommendedName>
        <fullName evidence="6">Glycoside hydrolase family 5 domain-containing protein</fullName>
    </recommendedName>
</protein>
<organism evidence="7 8">
    <name type="scientific">Zymoseptoria tritici (strain ST99CH_3D7)</name>
    <dbReference type="NCBI Taxonomy" id="1276538"/>
    <lineage>
        <taxon>Eukaryota</taxon>
        <taxon>Fungi</taxon>
        <taxon>Dikarya</taxon>
        <taxon>Ascomycota</taxon>
        <taxon>Pezizomycotina</taxon>
        <taxon>Dothideomycetes</taxon>
        <taxon>Dothideomycetidae</taxon>
        <taxon>Mycosphaerellales</taxon>
        <taxon>Mycosphaerellaceae</taxon>
        <taxon>Zymoseptoria</taxon>
    </lineage>
</organism>